<keyword evidence="3" id="KW-1185">Reference proteome</keyword>
<evidence type="ECO:0000256" key="1">
    <source>
        <dbReference type="SAM" id="Phobius"/>
    </source>
</evidence>
<evidence type="ECO:0000313" key="3">
    <source>
        <dbReference type="Proteomes" id="UP001374584"/>
    </source>
</evidence>
<evidence type="ECO:0000313" key="2">
    <source>
        <dbReference type="EMBL" id="KAK7366769.1"/>
    </source>
</evidence>
<keyword evidence="1" id="KW-0472">Membrane</keyword>
<proteinExistence type="predicted"/>
<keyword evidence="1" id="KW-1133">Transmembrane helix</keyword>
<organism evidence="2 3">
    <name type="scientific">Phaseolus coccineus</name>
    <name type="common">Scarlet runner bean</name>
    <name type="synonym">Phaseolus multiflorus</name>
    <dbReference type="NCBI Taxonomy" id="3886"/>
    <lineage>
        <taxon>Eukaryota</taxon>
        <taxon>Viridiplantae</taxon>
        <taxon>Streptophyta</taxon>
        <taxon>Embryophyta</taxon>
        <taxon>Tracheophyta</taxon>
        <taxon>Spermatophyta</taxon>
        <taxon>Magnoliopsida</taxon>
        <taxon>eudicotyledons</taxon>
        <taxon>Gunneridae</taxon>
        <taxon>Pentapetalae</taxon>
        <taxon>rosids</taxon>
        <taxon>fabids</taxon>
        <taxon>Fabales</taxon>
        <taxon>Fabaceae</taxon>
        <taxon>Papilionoideae</taxon>
        <taxon>50 kb inversion clade</taxon>
        <taxon>NPAAA clade</taxon>
        <taxon>indigoferoid/millettioid clade</taxon>
        <taxon>Phaseoleae</taxon>
        <taxon>Phaseolus</taxon>
    </lineage>
</organism>
<feature type="transmembrane region" description="Helical" evidence="1">
    <location>
        <begin position="24"/>
        <end position="42"/>
    </location>
</feature>
<comment type="caution">
    <text evidence="2">The sequence shown here is derived from an EMBL/GenBank/DDBJ whole genome shotgun (WGS) entry which is preliminary data.</text>
</comment>
<protein>
    <submittedName>
        <fullName evidence="2">Uncharacterized protein</fullName>
    </submittedName>
</protein>
<gene>
    <name evidence="2" type="ORF">VNO80_08766</name>
</gene>
<dbReference type="AlphaFoldDB" id="A0AAN9RD37"/>
<accession>A0AAN9RD37</accession>
<dbReference type="Proteomes" id="UP001374584">
    <property type="component" value="Unassembled WGS sequence"/>
</dbReference>
<sequence>MVFSVSHSNQQLVGYYFHRLLPNLGFRLLFLHCLLPFILYLLQNQPSSSTQCRFLEPFKLSCSLYSSPLPTKSCFS</sequence>
<dbReference type="EMBL" id="JAYMYR010000004">
    <property type="protein sequence ID" value="KAK7366769.1"/>
    <property type="molecule type" value="Genomic_DNA"/>
</dbReference>
<keyword evidence="1" id="KW-0812">Transmembrane</keyword>
<name>A0AAN9RD37_PHACN</name>
<reference evidence="2 3" key="1">
    <citation type="submission" date="2024-01" db="EMBL/GenBank/DDBJ databases">
        <title>The genomes of 5 underutilized Papilionoideae crops provide insights into root nodulation and disease resistanc.</title>
        <authorList>
            <person name="Jiang F."/>
        </authorList>
    </citation>
    <scope>NUCLEOTIDE SEQUENCE [LARGE SCALE GENOMIC DNA]</scope>
    <source>
        <strain evidence="2">JINMINGXINNONG_FW02</strain>
        <tissue evidence="2">Leaves</tissue>
    </source>
</reference>